<dbReference type="AlphaFoldDB" id="A0A9W6A6K2"/>
<dbReference type="Proteomes" id="UP001144191">
    <property type="component" value="Unassembled WGS sequence"/>
</dbReference>
<sequence>MDLASCKALVNLSHPQPPEKYCVCVRREGAISCGQGSAGQSWICVVLVCGNYGWCRTGTHVRRQRGTTAIGSEISMAVFD</sequence>
<accession>A0A9W6A6K2</accession>
<dbReference type="GeneID" id="84592111"/>
<dbReference type="EMBL" id="BRPB01000066">
    <property type="protein sequence ID" value="GLA52668.1"/>
    <property type="molecule type" value="Genomic_DNA"/>
</dbReference>
<protein>
    <submittedName>
        <fullName evidence="1 3">Uncharacterized protein</fullName>
    </submittedName>
</protein>
<dbReference type="VEuPathDB" id="FungiDB:An10g00640"/>
<reference evidence="3" key="3">
    <citation type="submission" date="2025-04" db="UniProtKB">
        <authorList>
            <consortium name="RefSeq"/>
        </authorList>
    </citation>
    <scope>IDENTIFICATION</scope>
</reference>
<organism evidence="1 2">
    <name type="scientific">Aspergillus niger</name>
    <dbReference type="NCBI Taxonomy" id="5061"/>
    <lineage>
        <taxon>Eukaryota</taxon>
        <taxon>Fungi</taxon>
        <taxon>Dikarya</taxon>
        <taxon>Ascomycota</taxon>
        <taxon>Pezizomycotina</taxon>
        <taxon>Eurotiomycetes</taxon>
        <taxon>Eurotiomycetidae</taxon>
        <taxon>Eurotiales</taxon>
        <taxon>Aspergillaceae</taxon>
        <taxon>Aspergillus</taxon>
        <taxon>Aspergillus subgen. Circumdati</taxon>
    </lineage>
</organism>
<reference evidence="3" key="2">
    <citation type="submission" date="2025-02" db="EMBL/GenBank/DDBJ databases">
        <authorList>
            <consortium name="NCBI Genome Project"/>
        </authorList>
    </citation>
    <scope>NUCLEOTIDE SEQUENCE</scope>
</reference>
<evidence type="ECO:0000313" key="3">
    <source>
        <dbReference type="RefSeq" id="XP_059601501.1"/>
    </source>
</evidence>
<name>A0A9W6A6K2_ASPNG</name>
<gene>
    <name evidence="3" type="ORF">An10g00640</name>
    <name evidence="1" type="ORF">AnigIFM63604_009540</name>
</gene>
<proteinExistence type="predicted"/>
<evidence type="ECO:0000313" key="1">
    <source>
        <dbReference type="EMBL" id="GLA52668.1"/>
    </source>
</evidence>
<evidence type="ECO:0000313" key="2">
    <source>
        <dbReference type="Proteomes" id="UP001144191"/>
    </source>
</evidence>
<dbReference type="KEGG" id="ang:An10g00640"/>
<reference evidence="1" key="1">
    <citation type="submission" date="2022-07" db="EMBL/GenBank/DDBJ databases">
        <title>Taxonomy of Aspergillus series Nigri: significant species reduction supported by multi-species coalescent approaches.</title>
        <authorList>
            <person name="Bian C."/>
            <person name="Kusuya Y."/>
            <person name="Sklenar F."/>
            <person name="D'hooge E."/>
            <person name="Yaguchi T."/>
            <person name="Takahashi H."/>
            <person name="Hubka V."/>
        </authorList>
    </citation>
    <scope>NUCLEOTIDE SEQUENCE</scope>
    <source>
        <strain evidence="1">IFM 63604</strain>
    </source>
</reference>
<dbReference type="RefSeq" id="XP_059601501.1">
    <property type="nucleotide sequence ID" value="XM_059749958.1"/>
</dbReference>